<dbReference type="PROSITE" id="PS00108">
    <property type="entry name" value="PROTEIN_KINASE_ST"/>
    <property type="match status" value="1"/>
</dbReference>
<dbReference type="RefSeq" id="WP_073255452.1">
    <property type="nucleotide sequence ID" value="NZ_FRCS01000003.1"/>
</dbReference>
<evidence type="ECO:0000256" key="5">
    <source>
        <dbReference type="ARBA" id="ARBA00022777"/>
    </source>
</evidence>
<feature type="binding site" evidence="7">
    <location>
        <position position="54"/>
    </location>
    <ligand>
        <name>ATP</name>
        <dbReference type="ChEBI" id="CHEBI:30616"/>
    </ligand>
</feature>
<dbReference type="STRING" id="134849.SAMN05443668_10360"/>
<keyword evidence="6 7" id="KW-0067">ATP-binding</keyword>
<dbReference type="SUPFAM" id="SSF56112">
    <property type="entry name" value="Protein kinase-like (PK-like)"/>
    <property type="match status" value="1"/>
</dbReference>
<dbReference type="PANTHER" id="PTHR43289:SF6">
    <property type="entry name" value="SERINE_THREONINE-PROTEIN KINASE NEKL-3"/>
    <property type="match status" value="1"/>
</dbReference>
<dbReference type="InterPro" id="IPR008271">
    <property type="entry name" value="Ser/Thr_kinase_AS"/>
</dbReference>
<dbReference type="OrthoDB" id="308915at2"/>
<evidence type="ECO:0000256" key="7">
    <source>
        <dbReference type="PROSITE-ProRule" id="PRU10141"/>
    </source>
</evidence>
<gene>
    <name evidence="9" type="ORF">SAMN05443668_10360</name>
</gene>
<dbReference type="AlphaFoldDB" id="A0A1M7P8I8"/>
<dbReference type="EMBL" id="FRCS01000003">
    <property type="protein sequence ID" value="SHN13039.1"/>
    <property type="molecule type" value="Genomic_DNA"/>
</dbReference>
<accession>A0A1M7P8I8</accession>
<dbReference type="PANTHER" id="PTHR43289">
    <property type="entry name" value="MITOGEN-ACTIVATED PROTEIN KINASE KINASE KINASE 20-RELATED"/>
    <property type="match status" value="1"/>
</dbReference>
<dbReference type="Pfam" id="PF00069">
    <property type="entry name" value="Pkinase"/>
    <property type="match status" value="1"/>
</dbReference>
<keyword evidence="3" id="KW-0808">Transferase</keyword>
<dbReference type="PROSITE" id="PS50011">
    <property type="entry name" value="PROTEIN_KINASE_DOM"/>
    <property type="match status" value="1"/>
</dbReference>
<evidence type="ECO:0000256" key="4">
    <source>
        <dbReference type="ARBA" id="ARBA00022741"/>
    </source>
</evidence>
<keyword evidence="2 9" id="KW-0723">Serine/threonine-protein kinase</keyword>
<sequence length="286" mass="30434">MTTYAESEVHVGDPNCSERVLGGRYRLEERIGAGGMGEVWRATDAVFLRTVAVKIPLPSLPSDQDSGGRFRTEARLLASLRHSGIVRVYDYGTDETPEGDHREYLVMEHIDGWALADHIASAGRLGSADTLSVLAQAAAALQVAHRAGLVHRDVKPRNLMIQPDCRVVLVDFGLARSIRSAEAPAGLMFGSPYYMAPEQITAGGISPATDVYALGAVAYSCLAGRAPFTGDSLTEIVQLVVRQEPAPLPDDVPVGLAAAVLRALSKVPAARYADASEFAAALRGAR</sequence>
<dbReference type="GO" id="GO:0005524">
    <property type="term" value="F:ATP binding"/>
    <property type="evidence" value="ECO:0007669"/>
    <property type="project" value="UniProtKB-UniRule"/>
</dbReference>
<dbReference type="Gene3D" id="3.30.200.20">
    <property type="entry name" value="Phosphorylase Kinase, domain 1"/>
    <property type="match status" value="1"/>
</dbReference>
<dbReference type="InterPro" id="IPR017441">
    <property type="entry name" value="Protein_kinase_ATP_BS"/>
</dbReference>
<dbReference type="SMART" id="SM00220">
    <property type="entry name" value="S_TKc"/>
    <property type="match status" value="1"/>
</dbReference>
<keyword evidence="10" id="KW-1185">Reference proteome</keyword>
<dbReference type="InterPro" id="IPR011009">
    <property type="entry name" value="Kinase-like_dom_sf"/>
</dbReference>
<keyword evidence="4 7" id="KW-0547">Nucleotide-binding</keyword>
<feature type="domain" description="Protein kinase" evidence="8">
    <location>
        <begin position="25"/>
        <end position="286"/>
    </location>
</feature>
<dbReference type="Gene3D" id="1.10.510.10">
    <property type="entry name" value="Transferase(Phosphotransferase) domain 1"/>
    <property type="match status" value="1"/>
</dbReference>
<evidence type="ECO:0000256" key="1">
    <source>
        <dbReference type="ARBA" id="ARBA00012513"/>
    </source>
</evidence>
<dbReference type="Proteomes" id="UP000184440">
    <property type="component" value="Unassembled WGS sequence"/>
</dbReference>
<evidence type="ECO:0000256" key="6">
    <source>
        <dbReference type="ARBA" id="ARBA00022840"/>
    </source>
</evidence>
<dbReference type="PROSITE" id="PS00107">
    <property type="entry name" value="PROTEIN_KINASE_ATP"/>
    <property type="match status" value="1"/>
</dbReference>
<evidence type="ECO:0000256" key="3">
    <source>
        <dbReference type="ARBA" id="ARBA00022679"/>
    </source>
</evidence>
<evidence type="ECO:0000259" key="8">
    <source>
        <dbReference type="PROSITE" id="PS50011"/>
    </source>
</evidence>
<reference evidence="9 10" key="1">
    <citation type="submission" date="2016-11" db="EMBL/GenBank/DDBJ databases">
        <authorList>
            <person name="Jaros S."/>
            <person name="Januszkiewicz K."/>
            <person name="Wedrychowicz H."/>
        </authorList>
    </citation>
    <scope>NUCLEOTIDE SEQUENCE [LARGE SCALE GENOMIC DNA]</scope>
    <source>
        <strain evidence="9 10">DSM 46144</strain>
    </source>
</reference>
<organism evidence="9 10">
    <name type="scientific">Cryptosporangium aurantiacum</name>
    <dbReference type="NCBI Taxonomy" id="134849"/>
    <lineage>
        <taxon>Bacteria</taxon>
        <taxon>Bacillati</taxon>
        <taxon>Actinomycetota</taxon>
        <taxon>Actinomycetes</taxon>
        <taxon>Cryptosporangiales</taxon>
        <taxon>Cryptosporangiaceae</taxon>
        <taxon>Cryptosporangium</taxon>
    </lineage>
</organism>
<dbReference type="GO" id="GO:0004674">
    <property type="term" value="F:protein serine/threonine kinase activity"/>
    <property type="evidence" value="ECO:0007669"/>
    <property type="project" value="UniProtKB-KW"/>
</dbReference>
<proteinExistence type="predicted"/>
<dbReference type="EC" id="2.7.11.1" evidence="1"/>
<protein>
    <recommendedName>
        <fullName evidence="1">non-specific serine/threonine protein kinase</fullName>
        <ecNumber evidence="1">2.7.11.1</ecNumber>
    </recommendedName>
</protein>
<evidence type="ECO:0000313" key="10">
    <source>
        <dbReference type="Proteomes" id="UP000184440"/>
    </source>
</evidence>
<keyword evidence="5 9" id="KW-0418">Kinase</keyword>
<name>A0A1M7P8I8_9ACTN</name>
<evidence type="ECO:0000313" key="9">
    <source>
        <dbReference type="EMBL" id="SHN13039.1"/>
    </source>
</evidence>
<dbReference type="CDD" id="cd14014">
    <property type="entry name" value="STKc_PknB_like"/>
    <property type="match status" value="1"/>
</dbReference>
<evidence type="ECO:0000256" key="2">
    <source>
        <dbReference type="ARBA" id="ARBA00022527"/>
    </source>
</evidence>
<dbReference type="InterPro" id="IPR000719">
    <property type="entry name" value="Prot_kinase_dom"/>
</dbReference>